<accession>A0ABW8U533</accession>
<comment type="caution">
    <text evidence="1">The sequence shown here is derived from an EMBL/GenBank/DDBJ whole genome shotgun (WGS) entry which is preliminary data.</text>
</comment>
<dbReference type="Proteomes" id="UP001624684">
    <property type="component" value="Unassembled WGS sequence"/>
</dbReference>
<dbReference type="RefSeq" id="WP_407068919.1">
    <property type="nucleotide sequence ID" value="NZ_JBJJXE010000005.1"/>
</dbReference>
<evidence type="ECO:0000313" key="1">
    <source>
        <dbReference type="EMBL" id="MFL1732251.1"/>
    </source>
</evidence>
<organism evidence="1 2">
    <name type="scientific">Moraxella oculi</name>
    <dbReference type="NCBI Taxonomy" id="2940516"/>
    <lineage>
        <taxon>Bacteria</taxon>
        <taxon>Pseudomonadati</taxon>
        <taxon>Pseudomonadota</taxon>
        <taxon>Gammaproteobacteria</taxon>
        <taxon>Moraxellales</taxon>
        <taxon>Moraxellaceae</taxon>
        <taxon>Moraxella</taxon>
    </lineage>
</organism>
<dbReference type="EMBL" id="JBJJXE010000005">
    <property type="protein sequence ID" value="MFL1732251.1"/>
    <property type="molecule type" value="Genomic_DNA"/>
</dbReference>
<protein>
    <submittedName>
        <fullName evidence="1">DUF4279 domain-containing protein</fullName>
    </submittedName>
</protein>
<reference evidence="1 2" key="1">
    <citation type="submission" date="2024-11" db="EMBL/GenBank/DDBJ databases">
        <title>First Report of Moraxella oculi in Brazil in an Infectious Bovine Keratoconjunctivitis Outbreak.</title>
        <authorList>
            <person name="Carvalho C.V."/>
            <person name="Domingues R."/>
            <person name="Coutinho C."/>
            <person name="Honorio N.T.B.S."/>
            <person name="Faza D.R.L.R."/>
            <person name="Carvalho W.A."/>
            <person name="Machado A.B.F."/>
            <person name="Martins M.F."/>
            <person name="Gaspar E.B."/>
        </authorList>
    </citation>
    <scope>NUCLEOTIDE SEQUENCE [LARGE SCALE GENOMIC DNA]</scope>
    <source>
        <strain evidence="1 2">2117LE</strain>
    </source>
</reference>
<dbReference type="InterPro" id="IPR025459">
    <property type="entry name" value="DUF4279"/>
</dbReference>
<proteinExistence type="predicted"/>
<keyword evidence="2" id="KW-1185">Reference proteome</keyword>
<name>A0ABW8U533_9GAMM</name>
<evidence type="ECO:0000313" key="2">
    <source>
        <dbReference type="Proteomes" id="UP001624684"/>
    </source>
</evidence>
<gene>
    <name evidence="1" type="ORF">ACJHVH_04470</name>
</gene>
<sequence>MNDKNKLSRMTPIKYDYPSCSYVYAEFIVYCNFDNIKNITNITPSYKQVKGDIIENSLGRKRIANLDLWKLSSENKIKSRDARNHIDYILEKIYLNKEVIIQLQEYHKMFISCVWFSSGDTGGPAIWPEQMKLLSDLNLELSFSFYPYEW</sequence>
<dbReference type="Pfam" id="PF14106">
    <property type="entry name" value="DUF4279"/>
    <property type="match status" value="1"/>
</dbReference>